<sequence>MFTVFEYVILCTIFANCIALAILTPFPNGDSSDTNDVLEMLEYAFLVIFTLECVMKIIAFGLVAHPGAYLRSFWNVLDFVIVLIGIISIILQFLNLQGVNVKSLRAFRVLRPLRLVSGVPSLQVVMNSILRAMLPLLHIGLLVCFVIIIYAIIGLELFMGVLHSTCRSVETNEITEANPCSSDKGYTCSDTPGSYCDDGMTFPKYEEWEGPNNGITNFDHIGLAMLTVLQCITLEGWTQILYYMNDSMGSGWPWIYFVSLIVIGSFFVLNLVLGVLSGEFSKERENARKRGEFQKLREKKQIEEDLNGYLDWIMQADGGGEENKGGSDEEIKAKIQGRFHRQLLCCRSCYGQRFRKFDKRCKRKCRKLVKSQAFYWLIIVLVFLNTIILSTEHYGQPDWLQQFQDYANVTFIFLFALEMVIKMYSMGLRTYFLSLFNRYDCFVVICSIVECILFYTQVFQPLGISVLRCARLLRVFKVTKHWTSLRNLVASLLNSMRSIASLLLLLFLFIVIFALLGMQLFGGKFTYNMYEDVPRSNFDSFWQALLTVFQILTGEDWNEVMYTGIQAAGGISTGRGFLPVLYFITLFIIGNYILLNVFLAIAVDNLADAQDLTDKDLEEEKTRAMQKAIRSQTQSPQDEIIEFDADAAEVIDEEERSNDTKINMDDGSDAGGNKPTRSILRSEGREDSILNDQHVRLEVISEKDSASMEEDDEDLDDEIEDYEDGEGDEREESTPTARPRRTSELKLRDKKKPLPKESSLFIFSSTNKFRVICWKICNHSYFGNVILACILISSAMLAAEDPIHASSARNSILNYFDYIFTSIFAVEILIKIVAYGVVFHKGAFCRSLFNLLDLLVVVVSLVSFGIQIYSTYVKQGAKIPGLTTLVKTKCCFSQLAAALTALALAAALAALALSALALSALALSALALSAALTALALSALALAAALTALALSAALTVLVLSVLTELILKLACTHCP</sequence>
<feature type="transmembrane region" description="Helical" evidence="17">
    <location>
        <begin position="221"/>
        <end position="242"/>
    </location>
</feature>
<evidence type="ECO:0000256" key="6">
    <source>
        <dbReference type="ARBA" id="ARBA00022723"/>
    </source>
</evidence>
<feature type="transmembrane region" description="Helical" evidence="17">
    <location>
        <begin position="781"/>
        <end position="799"/>
    </location>
</feature>
<keyword evidence="4 15" id="KW-0107">Calcium channel</keyword>
<feature type="compositionally biased region" description="Acidic residues" evidence="16">
    <location>
        <begin position="707"/>
        <end position="731"/>
    </location>
</feature>
<proteinExistence type="inferred from homology"/>
<dbReference type="PRINTS" id="PR01630">
    <property type="entry name" value="LVDCCALPHA1"/>
</dbReference>
<dbReference type="Gene3D" id="6.10.250.2500">
    <property type="match status" value="1"/>
</dbReference>
<evidence type="ECO:0000256" key="3">
    <source>
        <dbReference type="ARBA" id="ARBA00022568"/>
    </source>
</evidence>
<dbReference type="FunFam" id="1.20.120.350:FF:000001">
    <property type="entry name" value="Voltage-dependent L-type calcium channel subunit alpha"/>
    <property type="match status" value="1"/>
</dbReference>
<keyword evidence="2" id="KW-0813">Transport</keyword>
<feature type="transmembrane region" description="Helical" evidence="17">
    <location>
        <begin position="136"/>
        <end position="158"/>
    </location>
</feature>
<evidence type="ECO:0000256" key="1">
    <source>
        <dbReference type="ARBA" id="ARBA00004141"/>
    </source>
</evidence>
<comment type="subcellular location">
    <subcellularLocation>
        <location evidence="1 15">Membrane</location>
        <topology evidence="1 15">Multi-pass membrane protein</topology>
    </subcellularLocation>
</comment>
<dbReference type="SUPFAM" id="SSF81324">
    <property type="entry name" value="Voltage-gated potassium channels"/>
    <property type="match status" value="3"/>
</dbReference>
<dbReference type="Gene3D" id="1.20.120.350">
    <property type="entry name" value="Voltage-gated potassium channels. Chain C"/>
    <property type="match status" value="3"/>
</dbReference>
<dbReference type="EMBL" id="VXIV02002238">
    <property type="protein sequence ID" value="KAF6026628.1"/>
    <property type="molecule type" value="Genomic_DNA"/>
</dbReference>
<keyword evidence="10 17" id="KW-1133">Transmembrane helix</keyword>
<gene>
    <name evidence="19" type="ORF">EB796_015055</name>
</gene>
<feature type="transmembrane region" description="Helical" evidence="17">
    <location>
        <begin position="819"/>
        <end position="839"/>
    </location>
</feature>
<dbReference type="GO" id="GO:0005891">
    <property type="term" value="C:voltage-gated calcium channel complex"/>
    <property type="evidence" value="ECO:0007669"/>
    <property type="project" value="InterPro"/>
</dbReference>
<comment type="function">
    <text evidence="15">Voltage-sensitive calcium channels (VSCC) mediate the entry of calcium ions into excitable cells and are also involved in a variety of calcium-dependent processes, including muscle contraction, hormone or neurotransmitter release, gene expression, cell motility, cell division and cell death.</text>
</comment>
<evidence type="ECO:0000256" key="9">
    <source>
        <dbReference type="ARBA" id="ARBA00022882"/>
    </source>
</evidence>
<reference evidence="19" key="1">
    <citation type="submission" date="2020-06" db="EMBL/GenBank/DDBJ databases">
        <title>Draft genome of Bugula neritina, a colonial animal packing powerful symbionts and potential medicines.</title>
        <authorList>
            <person name="Rayko M."/>
        </authorList>
    </citation>
    <scope>NUCLEOTIDE SEQUENCE [LARGE SCALE GENOMIC DNA]</scope>
    <source>
        <strain evidence="19">Kwan_BN1</strain>
    </source>
</reference>
<feature type="region of interest" description="Disordered" evidence="16">
    <location>
        <begin position="699"/>
        <end position="749"/>
    </location>
</feature>
<evidence type="ECO:0000256" key="17">
    <source>
        <dbReference type="SAM" id="Phobius"/>
    </source>
</evidence>
<evidence type="ECO:0000256" key="5">
    <source>
        <dbReference type="ARBA" id="ARBA00022692"/>
    </source>
</evidence>
<dbReference type="PANTHER" id="PTHR45628:SF1">
    <property type="entry name" value="VOLTAGE-DEPENDENT CALCIUM CHANNEL TYPE D SUBUNIT ALPHA-1"/>
    <property type="match status" value="1"/>
</dbReference>
<dbReference type="GO" id="GO:0046872">
    <property type="term" value="F:metal ion binding"/>
    <property type="evidence" value="ECO:0007669"/>
    <property type="project" value="UniProtKB-KW"/>
</dbReference>
<comment type="similarity">
    <text evidence="15">Belongs to the calcium channel alpha-1 subunit (TC 1.A.1.11) family.</text>
</comment>
<evidence type="ECO:0000256" key="8">
    <source>
        <dbReference type="ARBA" id="ARBA00022837"/>
    </source>
</evidence>
<evidence type="ECO:0000256" key="13">
    <source>
        <dbReference type="ARBA" id="ARBA00023303"/>
    </source>
</evidence>
<keyword evidence="8 14" id="KW-0106">Calcium</keyword>
<feature type="region of interest" description="Disordered" evidence="16">
    <location>
        <begin position="652"/>
        <end position="685"/>
    </location>
</feature>
<dbReference type="FunFam" id="1.10.287.70:FF:000007">
    <property type="entry name" value="Voltage-dependent L-type calcium channel subunit alpha"/>
    <property type="match status" value="1"/>
</dbReference>
<evidence type="ECO:0000256" key="11">
    <source>
        <dbReference type="ARBA" id="ARBA00023065"/>
    </source>
</evidence>
<feature type="transmembrane region" description="Helical" evidence="17">
    <location>
        <begin position="406"/>
        <end position="424"/>
    </location>
</feature>
<keyword evidence="13" id="KW-0407">Ion channel</keyword>
<feature type="transmembrane region" description="Helical" evidence="17">
    <location>
        <begin position="43"/>
        <end position="64"/>
    </location>
</feature>
<feature type="transmembrane region" description="Helical" evidence="17">
    <location>
        <begin position="373"/>
        <end position="394"/>
    </location>
</feature>
<evidence type="ECO:0000313" key="19">
    <source>
        <dbReference type="EMBL" id="KAF6026628.1"/>
    </source>
</evidence>
<dbReference type="FunFam" id="1.20.120.350:FF:000006">
    <property type="entry name" value="Voltage-dependent L-type calcium channel subunit alpha"/>
    <property type="match status" value="1"/>
</dbReference>
<dbReference type="AlphaFoldDB" id="A0A7J7JMJ7"/>
<keyword evidence="6 14" id="KW-0479">Metal-binding</keyword>
<evidence type="ECO:0000256" key="12">
    <source>
        <dbReference type="ARBA" id="ARBA00023136"/>
    </source>
</evidence>
<dbReference type="Proteomes" id="UP000593567">
    <property type="component" value="Unassembled WGS sequence"/>
</dbReference>
<dbReference type="InterPro" id="IPR002077">
    <property type="entry name" value="VDCCAlpha1"/>
</dbReference>
<feature type="transmembrane region" description="Helical" evidence="17">
    <location>
        <begin position="499"/>
        <end position="521"/>
    </location>
</feature>
<feature type="transmembrane region" description="Helical" evidence="17">
    <location>
        <begin position="920"/>
        <end position="942"/>
    </location>
</feature>
<dbReference type="PANTHER" id="PTHR45628">
    <property type="entry name" value="VOLTAGE-DEPENDENT CALCIUM CHANNEL TYPE A SUBUNIT ALPHA-1"/>
    <property type="match status" value="1"/>
</dbReference>
<dbReference type="InterPro" id="IPR005446">
    <property type="entry name" value="VDCC_L_a1su"/>
</dbReference>
<keyword evidence="7" id="KW-0677">Repeat</keyword>
<feature type="transmembrane region" description="Helical" evidence="17">
    <location>
        <begin position="76"/>
        <end position="94"/>
    </location>
</feature>
<evidence type="ECO:0000256" key="14">
    <source>
        <dbReference type="PIRSR" id="PIRSR602077-1"/>
    </source>
</evidence>
<keyword evidence="12 17" id="KW-0472">Membrane</keyword>
<dbReference type="InterPro" id="IPR027359">
    <property type="entry name" value="Volt_channel_dom_sf"/>
</dbReference>
<evidence type="ECO:0000256" key="7">
    <source>
        <dbReference type="ARBA" id="ARBA00022737"/>
    </source>
</evidence>
<feature type="binding site" evidence="14">
    <location>
        <position position="235"/>
    </location>
    <ligand>
        <name>Ca(2+)</name>
        <dbReference type="ChEBI" id="CHEBI:29108"/>
    </ligand>
</feature>
<dbReference type="InterPro" id="IPR050599">
    <property type="entry name" value="VDCC_alpha-1_subunit"/>
</dbReference>
<name>A0A7J7JMJ7_BUGNE</name>
<feature type="domain" description="Ion transport" evidence="18">
    <location>
        <begin position="3"/>
        <end position="287"/>
    </location>
</feature>
<feature type="domain" description="Ion transport" evidence="18">
    <location>
        <begin position="779"/>
        <end position="871"/>
    </location>
</feature>
<protein>
    <recommendedName>
        <fullName evidence="15">Voltage-dependent L-type calcium channel subunit alpha</fullName>
    </recommendedName>
</protein>
<evidence type="ECO:0000259" key="18">
    <source>
        <dbReference type="Pfam" id="PF00520"/>
    </source>
</evidence>
<feature type="domain" description="Ion transport" evidence="18">
    <location>
        <begin position="372"/>
        <end position="611"/>
    </location>
</feature>
<evidence type="ECO:0000256" key="2">
    <source>
        <dbReference type="ARBA" id="ARBA00022448"/>
    </source>
</evidence>
<feature type="transmembrane region" description="Helical" evidence="17">
    <location>
        <begin position="580"/>
        <end position="603"/>
    </location>
</feature>
<dbReference type="FunFam" id="1.20.120.350:FF:000095">
    <property type="entry name" value="Voltage-gated Ca2+ channel, alpha subunit"/>
    <property type="match status" value="1"/>
</dbReference>
<dbReference type="Pfam" id="PF00520">
    <property type="entry name" value="Ion_trans"/>
    <property type="match status" value="3"/>
</dbReference>
<organism evidence="19 20">
    <name type="scientific">Bugula neritina</name>
    <name type="common">Brown bryozoan</name>
    <name type="synonym">Sertularia neritina</name>
    <dbReference type="NCBI Taxonomy" id="10212"/>
    <lineage>
        <taxon>Eukaryota</taxon>
        <taxon>Metazoa</taxon>
        <taxon>Spiralia</taxon>
        <taxon>Lophotrochozoa</taxon>
        <taxon>Bryozoa</taxon>
        <taxon>Gymnolaemata</taxon>
        <taxon>Cheilostomatida</taxon>
        <taxon>Flustrina</taxon>
        <taxon>Buguloidea</taxon>
        <taxon>Bugulidae</taxon>
        <taxon>Bugula</taxon>
    </lineage>
</organism>
<evidence type="ECO:0000256" key="16">
    <source>
        <dbReference type="SAM" id="MobiDB-lite"/>
    </source>
</evidence>
<feature type="transmembrane region" description="Helical" evidence="17">
    <location>
        <begin position="851"/>
        <end position="872"/>
    </location>
</feature>
<feature type="transmembrane region" description="Helical" evidence="17">
    <location>
        <begin position="892"/>
        <end position="913"/>
    </location>
</feature>
<dbReference type="GO" id="GO:0008331">
    <property type="term" value="F:high voltage-gated calcium channel activity"/>
    <property type="evidence" value="ECO:0007669"/>
    <property type="project" value="TreeGrafter"/>
</dbReference>
<feature type="transmembrane region" description="Helical" evidence="17">
    <location>
        <begin position="7"/>
        <end position="23"/>
    </location>
</feature>
<dbReference type="InterPro" id="IPR005821">
    <property type="entry name" value="Ion_trans_dom"/>
</dbReference>
<dbReference type="Gene3D" id="1.10.287.70">
    <property type="match status" value="2"/>
</dbReference>
<feature type="binding site" evidence="14">
    <location>
        <position position="555"/>
    </location>
    <ligand>
        <name>Ca(2+)</name>
        <dbReference type="ChEBI" id="CHEBI:29108"/>
    </ligand>
</feature>
<comment type="caution">
    <text evidence="19">The sequence shown here is derived from an EMBL/GenBank/DDBJ whole genome shotgun (WGS) entry which is preliminary data.</text>
</comment>
<keyword evidence="20" id="KW-1185">Reference proteome</keyword>
<keyword evidence="11" id="KW-0406">Ion transport</keyword>
<feature type="transmembrane region" description="Helical" evidence="17">
    <location>
        <begin position="254"/>
        <end position="276"/>
    </location>
</feature>
<dbReference type="PRINTS" id="PR00167">
    <property type="entry name" value="CACHANNEL"/>
</dbReference>
<evidence type="ECO:0000256" key="10">
    <source>
        <dbReference type="ARBA" id="ARBA00022989"/>
    </source>
</evidence>
<accession>A0A7J7JMJ7</accession>
<evidence type="ECO:0000256" key="15">
    <source>
        <dbReference type="RuleBase" id="RU003808"/>
    </source>
</evidence>
<dbReference type="OrthoDB" id="431720at2759"/>
<keyword evidence="3 15" id="KW-0109">Calcium transport</keyword>
<keyword evidence="9 15" id="KW-0851">Voltage-gated channel</keyword>
<feature type="transmembrane region" description="Helical" evidence="17">
    <location>
        <begin position="948"/>
        <end position="968"/>
    </location>
</feature>
<evidence type="ECO:0000313" key="20">
    <source>
        <dbReference type="Proteomes" id="UP000593567"/>
    </source>
</evidence>
<dbReference type="FunFam" id="1.10.287.70:FF:000107">
    <property type="entry name" value="Voltage-dependent L-type calcium channel subunit alpha"/>
    <property type="match status" value="1"/>
</dbReference>
<dbReference type="GO" id="GO:0098703">
    <property type="term" value="P:calcium ion import across plasma membrane"/>
    <property type="evidence" value="ECO:0007669"/>
    <property type="project" value="TreeGrafter"/>
</dbReference>
<evidence type="ECO:0000256" key="4">
    <source>
        <dbReference type="ARBA" id="ARBA00022673"/>
    </source>
</evidence>
<keyword evidence="5 17" id="KW-0812">Transmembrane</keyword>